<name>A0ABS9YZK2_9MYCO</name>
<feature type="transmembrane region" description="Helical" evidence="10">
    <location>
        <begin position="61"/>
        <end position="81"/>
    </location>
</feature>
<evidence type="ECO:0000256" key="9">
    <source>
        <dbReference type="ARBA" id="ARBA00023136"/>
    </source>
</evidence>
<protein>
    <submittedName>
        <fullName evidence="11">Type VII secretion protein EccB</fullName>
    </submittedName>
</protein>
<comment type="similarity">
    <text evidence="2">Belongs to the EccB family.</text>
</comment>
<organism evidence="11 12">
    <name type="scientific">Candidatus Mycolicibacterium alkanivorans</name>
    <dbReference type="NCBI Taxonomy" id="2954114"/>
    <lineage>
        <taxon>Bacteria</taxon>
        <taxon>Bacillati</taxon>
        <taxon>Actinomycetota</taxon>
        <taxon>Actinomycetes</taxon>
        <taxon>Mycobacteriales</taxon>
        <taxon>Mycobacteriaceae</taxon>
        <taxon>Mycolicibacterium</taxon>
    </lineage>
</organism>
<evidence type="ECO:0000256" key="10">
    <source>
        <dbReference type="SAM" id="Phobius"/>
    </source>
</evidence>
<proteinExistence type="inferred from homology"/>
<keyword evidence="9 10" id="KW-0472">Membrane</keyword>
<evidence type="ECO:0000256" key="3">
    <source>
        <dbReference type="ARBA" id="ARBA00022475"/>
    </source>
</evidence>
<evidence type="ECO:0000256" key="5">
    <source>
        <dbReference type="ARBA" id="ARBA00022741"/>
    </source>
</evidence>
<comment type="subcellular location">
    <subcellularLocation>
        <location evidence="1">Cell membrane</location>
        <topology evidence="1">Single-pass membrane protein</topology>
    </subcellularLocation>
</comment>
<dbReference type="RefSeq" id="WP_243072824.1">
    <property type="nucleotide sequence ID" value="NZ_JAIVFL010000001.1"/>
</dbReference>
<evidence type="ECO:0000256" key="4">
    <source>
        <dbReference type="ARBA" id="ARBA00022692"/>
    </source>
</evidence>
<dbReference type="Gene3D" id="2.40.50.910">
    <property type="entry name" value="Type VII secretion system EccB, repeat 3 domain"/>
    <property type="match status" value="1"/>
</dbReference>
<dbReference type="Gene3D" id="3.30.2390.20">
    <property type="entry name" value="Type VII secretion system EccB, repeat 1 domain"/>
    <property type="match status" value="1"/>
</dbReference>
<dbReference type="PANTHER" id="PTHR40765:SF2">
    <property type="entry name" value="ESX-2 SECRETION SYSTEM ATPASE ECCB2"/>
    <property type="match status" value="1"/>
</dbReference>
<dbReference type="InterPro" id="IPR044857">
    <property type="entry name" value="T7SS_EccB_R1"/>
</dbReference>
<dbReference type="PANTHER" id="PTHR40765">
    <property type="entry name" value="ESX-2 SECRETION SYSTEM ATPASE ECCB2"/>
    <property type="match status" value="1"/>
</dbReference>
<dbReference type="InterPro" id="IPR042485">
    <property type="entry name" value="T7SS_EccB_R3"/>
</dbReference>
<dbReference type="NCBIfam" id="TIGR03919">
    <property type="entry name" value="T7SS_EccB"/>
    <property type="match status" value="1"/>
</dbReference>
<dbReference type="EMBL" id="JAIVFL010000001">
    <property type="protein sequence ID" value="MCI4676655.1"/>
    <property type="molecule type" value="Genomic_DNA"/>
</dbReference>
<keyword evidence="5" id="KW-0547">Nucleotide-binding</keyword>
<dbReference type="InterPro" id="IPR007795">
    <property type="entry name" value="T7SS_EccB"/>
</dbReference>
<evidence type="ECO:0000256" key="7">
    <source>
        <dbReference type="ARBA" id="ARBA00022840"/>
    </source>
</evidence>
<keyword evidence="6" id="KW-0378">Hydrolase</keyword>
<comment type="caution">
    <text evidence="11">The sequence shown here is derived from an EMBL/GenBank/DDBJ whole genome shotgun (WGS) entry which is preliminary data.</text>
</comment>
<keyword evidence="8 10" id="KW-1133">Transmembrane helix</keyword>
<evidence type="ECO:0000313" key="11">
    <source>
        <dbReference type="EMBL" id="MCI4676655.1"/>
    </source>
</evidence>
<keyword evidence="4 10" id="KW-0812">Transmembrane</keyword>
<evidence type="ECO:0000256" key="1">
    <source>
        <dbReference type="ARBA" id="ARBA00004162"/>
    </source>
</evidence>
<evidence type="ECO:0000256" key="6">
    <source>
        <dbReference type="ARBA" id="ARBA00022801"/>
    </source>
</evidence>
<gene>
    <name evidence="11" type="primary">eccB</name>
    <name evidence="11" type="ORF">K9U37_17895</name>
</gene>
<keyword evidence="12" id="KW-1185">Reference proteome</keyword>
<keyword evidence="3" id="KW-1003">Cell membrane</keyword>
<evidence type="ECO:0000256" key="2">
    <source>
        <dbReference type="ARBA" id="ARBA00008149"/>
    </source>
</evidence>
<dbReference type="Proteomes" id="UP001139068">
    <property type="component" value="Unassembled WGS sequence"/>
</dbReference>
<reference evidence="11" key="1">
    <citation type="journal article" date="2022" name="ISME J.">
        <title>Identification of active gaseous-alkane degraders at natural gas seeps.</title>
        <authorList>
            <person name="Farhan Ul Haque M."/>
            <person name="Hernandez M."/>
            <person name="Crombie A.T."/>
            <person name="Murrell J.C."/>
        </authorList>
    </citation>
    <scope>NUCLEOTIDE SEQUENCE</scope>
    <source>
        <strain evidence="11">ANDR5</strain>
    </source>
</reference>
<accession>A0ABS9YZK2</accession>
<sequence length="501" mass="51959">MSFTPRTPVNENPDRAAYRRSFVTRHQVTGWRFAMRRIASGLALRDTRMLTDPLRAQSRSVLMGILIVITGLIGCFLFSLIRPNGSVGENSVVADRDSSALYVRVDDQLHPVLNLASARLIVGKAVQPKAVGGSGLDQLPRGVTVGIPGAPERMMQNNSRDADWIVCDSTGAADPGVTVLAGPPATGGERASTLPPDRAVLVASGPPEAPLTWLLWGGRRSVIDLADHAVTDALGFGGQTPVARPIAQGLFNAIPEGTPLRAPVIAGAGSPPQFPLSVPASVGAVVAAYGTDSAMMYYAVLPDGLQQVSPVLAALLRNTNSYGLQQPPRLGVDEIARTPVSRILDTAAFPDQRIGLVDAASSPVTCVRWTKPADAGTSSLALLSGAAVPIADGVRPVDLPGPADGATAARVAVPTGKGYLVQTVAQEQTAPPTGSSFWISDTGMRFGIDAANPDELATTIAALGLTPPAMPVPWSMLTLFSAGPALSKAGALTAYVGTETR</sequence>
<evidence type="ECO:0000256" key="8">
    <source>
        <dbReference type="ARBA" id="ARBA00022989"/>
    </source>
</evidence>
<dbReference type="Pfam" id="PF05108">
    <property type="entry name" value="T7SS_ESX1_EccB"/>
    <property type="match status" value="1"/>
</dbReference>
<evidence type="ECO:0000313" key="12">
    <source>
        <dbReference type="Proteomes" id="UP001139068"/>
    </source>
</evidence>
<keyword evidence="7" id="KW-0067">ATP-binding</keyword>